<accession>A0A937XFK2</accession>
<dbReference type="Pfam" id="PF03610">
    <property type="entry name" value="EIIA-man"/>
    <property type="match status" value="1"/>
</dbReference>
<protein>
    <recommendedName>
        <fullName evidence="2">PTS EIIA type-4 domain-containing protein</fullName>
    </recommendedName>
</protein>
<dbReference type="EMBL" id="VGIR01000020">
    <property type="protein sequence ID" value="MBM3331156.1"/>
    <property type="molecule type" value="Genomic_DNA"/>
</dbReference>
<gene>
    <name evidence="3" type="ORF">FJY68_04795</name>
</gene>
<evidence type="ECO:0000259" key="2">
    <source>
        <dbReference type="PROSITE" id="PS51096"/>
    </source>
</evidence>
<evidence type="ECO:0000313" key="3">
    <source>
        <dbReference type="EMBL" id="MBM3331156.1"/>
    </source>
</evidence>
<dbReference type="AlphaFoldDB" id="A0A937XFK2"/>
<dbReference type="GO" id="GO:0016020">
    <property type="term" value="C:membrane"/>
    <property type="evidence" value="ECO:0007669"/>
    <property type="project" value="InterPro"/>
</dbReference>
<feature type="domain" description="PTS EIIA type-4" evidence="2">
    <location>
        <begin position="1"/>
        <end position="122"/>
    </location>
</feature>
<dbReference type="PANTHER" id="PTHR33799">
    <property type="entry name" value="PTS PERMEASE-RELATED-RELATED"/>
    <property type="match status" value="1"/>
</dbReference>
<keyword evidence="1" id="KW-0808">Transferase</keyword>
<comment type="caution">
    <text evidence="3">The sequence shown here is derived from an EMBL/GenBank/DDBJ whole genome shotgun (WGS) entry which is preliminary data.</text>
</comment>
<dbReference type="GO" id="GO:0016740">
    <property type="term" value="F:transferase activity"/>
    <property type="evidence" value="ECO:0007669"/>
    <property type="project" value="UniProtKB-KW"/>
</dbReference>
<evidence type="ECO:0000313" key="4">
    <source>
        <dbReference type="Proteomes" id="UP000779900"/>
    </source>
</evidence>
<dbReference type="Gene3D" id="3.40.50.510">
    <property type="entry name" value="Phosphotransferase system, mannose-type IIA component"/>
    <property type="match status" value="1"/>
</dbReference>
<reference evidence="3" key="1">
    <citation type="submission" date="2019-03" db="EMBL/GenBank/DDBJ databases">
        <title>Lake Tanganyika Metagenome-Assembled Genomes (MAGs).</title>
        <authorList>
            <person name="Tran P."/>
        </authorList>
    </citation>
    <scope>NUCLEOTIDE SEQUENCE</scope>
    <source>
        <strain evidence="3">K_DeepCast_150m_m2_040</strain>
    </source>
</reference>
<dbReference type="SUPFAM" id="SSF53062">
    <property type="entry name" value="PTS system fructose IIA component-like"/>
    <property type="match status" value="1"/>
</dbReference>
<dbReference type="Proteomes" id="UP000779900">
    <property type="component" value="Unassembled WGS sequence"/>
</dbReference>
<dbReference type="InterPro" id="IPR004701">
    <property type="entry name" value="PTS_EIIA_man-typ"/>
</dbReference>
<organism evidence="3 4">
    <name type="scientific">candidate division WOR-3 bacterium</name>
    <dbReference type="NCBI Taxonomy" id="2052148"/>
    <lineage>
        <taxon>Bacteria</taxon>
        <taxon>Bacteria division WOR-3</taxon>
    </lineage>
</organism>
<proteinExistence type="predicted"/>
<dbReference type="InterPro" id="IPR036662">
    <property type="entry name" value="PTS_EIIA_man-typ_sf"/>
</dbReference>
<dbReference type="InterPro" id="IPR051471">
    <property type="entry name" value="Bacterial_PTS_sugar_comp"/>
</dbReference>
<dbReference type="PROSITE" id="PS51096">
    <property type="entry name" value="PTS_EIIA_TYPE_4"/>
    <property type="match status" value="1"/>
</dbReference>
<dbReference type="PANTHER" id="PTHR33799:SF1">
    <property type="entry name" value="PTS SYSTEM MANNOSE-SPECIFIC EIIAB COMPONENT-RELATED"/>
    <property type="match status" value="1"/>
</dbReference>
<evidence type="ECO:0000256" key="1">
    <source>
        <dbReference type="ARBA" id="ARBA00022679"/>
    </source>
</evidence>
<dbReference type="GO" id="GO:0009401">
    <property type="term" value="P:phosphoenolpyruvate-dependent sugar phosphotransferase system"/>
    <property type="evidence" value="ECO:0007669"/>
    <property type="project" value="InterPro"/>
</dbReference>
<name>A0A937XFK2_UNCW3</name>
<sequence>MVSAIITGQGDLPRALLEAARAIVPDTEGVRTLSNLECPIGELCGRLDQAIESLPEGDVVVFADMLGSSCANAGTEVKRSHPHVAVLTGTNLAMLVRFLYHRRKKPFNELVPFLVETGRTSVQAVEL</sequence>